<dbReference type="SUPFAM" id="SSF48371">
    <property type="entry name" value="ARM repeat"/>
    <property type="match status" value="1"/>
</dbReference>
<dbReference type="InterPro" id="IPR021133">
    <property type="entry name" value="HEAT_type_2"/>
</dbReference>
<feature type="repeat" description="HEAT" evidence="6">
    <location>
        <begin position="431"/>
        <end position="469"/>
    </location>
</feature>
<evidence type="ECO:0000256" key="1">
    <source>
        <dbReference type="ARBA" id="ARBA00004245"/>
    </source>
</evidence>
<feature type="compositionally biased region" description="Pro residues" evidence="8">
    <location>
        <begin position="498"/>
        <end position="507"/>
    </location>
</feature>
<dbReference type="InterPro" id="IPR045110">
    <property type="entry name" value="XMAP215"/>
</dbReference>
<name>A0ABR3GDI7_9PEZI</name>
<feature type="domain" description="TOG" evidence="9">
    <location>
        <begin position="262"/>
        <end position="494"/>
    </location>
</feature>
<feature type="compositionally biased region" description="Polar residues" evidence="8">
    <location>
        <begin position="779"/>
        <end position="789"/>
    </location>
</feature>
<comment type="subcellular location">
    <subcellularLocation>
        <location evidence="1">Cytoplasm</location>
        <location evidence="1">Cytoskeleton</location>
    </subcellularLocation>
</comment>
<feature type="compositionally biased region" description="Polar residues" evidence="8">
    <location>
        <begin position="751"/>
        <end position="762"/>
    </location>
</feature>
<dbReference type="InterPro" id="IPR016024">
    <property type="entry name" value="ARM-type_fold"/>
</dbReference>
<feature type="domain" description="TOG" evidence="9">
    <location>
        <begin position="1"/>
        <end position="234"/>
    </location>
</feature>
<dbReference type="InterPro" id="IPR034085">
    <property type="entry name" value="TOG"/>
</dbReference>
<comment type="similarity">
    <text evidence="5">Belongs to the TOG/XMAP215 family.</text>
</comment>
<keyword evidence="4" id="KW-0206">Cytoskeleton</keyword>
<dbReference type="PANTHER" id="PTHR12609">
    <property type="entry name" value="MICROTUBULE ASSOCIATED PROTEIN XMAP215"/>
    <property type="match status" value="1"/>
</dbReference>
<keyword evidence="2" id="KW-0963">Cytoplasm</keyword>
<dbReference type="Gene3D" id="1.25.10.10">
    <property type="entry name" value="Leucine-rich Repeat Variant"/>
    <property type="match status" value="2"/>
</dbReference>
<comment type="caution">
    <text evidence="10">The sequence shown here is derived from an EMBL/GenBank/DDBJ whole genome shotgun (WGS) entry which is preliminary data.</text>
</comment>
<evidence type="ECO:0000256" key="4">
    <source>
        <dbReference type="ARBA" id="ARBA00023212"/>
    </source>
</evidence>
<dbReference type="InterPro" id="IPR048492">
    <property type="entry name" value="Stu2_CTS"/>
</dbReference>
<dbReference type="InterPro" id="IPR048491">
    <property type="entry name" value="XMAP215_CLASP_TOG"/>
</dbReference>
<keyword evidence="7" id="KW-0175">Coiled coil</keyword>
<protein>
    <recommendedName>
        <fullName evidence="9">TOG domain-containing protein</fullName>
    </recommendedName>
</protein>
<accession>A0ABR3GDI7</accession>
<evidence type="ECO:0000256" key="6">
    <source>
        <dbReference type="PROSITE-ProRule" id="PRU00103"/>
    </source>
</evidence>
<dbReference type="InterPro" id="IPR011989">
    <property type="entry name" value="ARM-like"/>
</dbReference>
<evidence type="ECO:0000256" key="2">
    <source>
        <dbReference type="ARBA" id="ARBA00022490"/>
    </source>
</evidence>
<feature type="compositionally biased region" description="Polar residues" evidence="8">
    <location>
        <begin position="532"/>
        <end position="541"/>
    </location>
</feature>
<evidence type="ECO:0000259" key="9">
    <source>
        <dbReference type="SMART" id="SM01349"/>
    </source>
</evidence>
<feature type="coiled-coil region" evidence="7">
    <location>
        <begin position="625"/>
        <end position="718"/>
    </location>
</feature>
<dbReference type="EMBL" id="JBBBZM010000110">
    <property type="protein sequence ID" value="KAL0633901.1"/>
    <property type="molecule type" value="Genomic_DNA"/>
</dbReference>
<feature type="region of interest" description="Disordered" evidence="8">
    <location>
        <begin position="490"/>
        <end position="624"/>
    </location>
</feature>
<reference evidence="10 11" key="1">
    <citation type="submission" date="2024-02" db="EMBL/GenBank/DDBJ databases">
        <title>Discinaceae phylogenomics.</title>
        <authorList>
            <person name="Dirks A.C."/>
            <person name="James T.Y."/>
        </authorList>
    </citation>
    <scope>NUCLEOTIDE SEQUENCE [LARGE SCALE GENOMIC DNA]</scope>
    <source>
        <strain evidence="10 11">ACD0624</strain>
    </source>
</reference>
<sequence>MADDEPDYSSIPLTDRAVHKIWKVRKGAYEEAAADFARTPDDSDPCFQPWLHDSGLWTKIVLDSNVAAQQEGIAALCAFLQYGGMNACLRTRSHTIGPLVEKGLSSTRAATKEKSLEALLLYVELDTPAPVLEQLVPYLSHKMPKIIAASLTAVTAIYTSFGARTVDPKPVLKVLPGVFGHADKNVRAEATKLSIELYKWLKDAIKPMFFNDLKPVQQKELDDAFEKVKDEVPKQERLLRSQQAAGVPDEEIEEEVEVDAFDLAEPVDVLSKLPEEFYELVGSSKWKERKESLESLFAIMNVPRIKDGDFHEIARSLAKCMKDANVAVVTVAANCVELLANGLRRGFGKYKGTVLSPILERLKEKKQGVIDALAKALDAVFGSTSLTDTVEEIVEYLKHKNPNVKLETLRFLIRCLRTTRDFPSKPESKNIAETCSKMLGDTSGPVRDCAAEAMGTLMKILGERQMNPFLDGIDDIKKAKIKEFFETAEVKAKEKPKPVAPPPPPPAAAKAATKKVAKPGTKVAKKAPPPSQYAQEATNPPRSIPGSKMAPKAAGLKLQKKPGASVGGALASPRRTAPPPRELTPDEEPAPPPPKTAFGARGLAGRQLSREVPPRPESGMGVVEKAELEELRADKERWARQLQEDKSEKARFLQEINDLQLQNAQLIEEHTRDNLAIRAKEAQLVRARSDAETAQEQVQKQQREIDRLKRELARAVRPTSPAPTDISEQLYGRDTGLPPYAGHMGRGGLDNNNRNSFQSTFSGADENGSVVGRGERMSPSGSGRNSATGSRGGADNIESWKRAAEVTSQLKLRIEQMKAKQGLASRGQR</sequence>
<keyword evidence="11" id="KW-1185">Reference proteome</keyword>
<evidence type="ECO:0000256" key="3">
    <source>
        <dbReference type="ARBA" id="ARBA00022737"/>
    </source>
</evidence>
<dbReference type="SMART" id="SM01349">
    <property type="entry name" value="TOG"/>
    <property type="match status" value="2"/>
</dbReference>
<keyword evidence="3" id="KW-0677">Repeat</keyword>
<dbReference type="Pfam" id="PF21042">
    <property type="entry name" value="Stu2_CTS"/>
    <property type="match status" value="1"/>
</dbReference>
<evidence type="ECO:0000256" key="5">
    <source>
        <dbReference type="ARBA" id="ARBA00025722"/>
    </source>
</evidence>
<evidence type="ECO:0000256" key="8">
    <source>
        <dbReference type="SAM" id="MobiDB-lite"/>
    </source>
</evidence>
<evidence type="ECO:0000313" key="10">
    <source>
        <dbReference type="EMBL" id="KAL0633901.1"/>
    </source>
</evidence>
<organism evidence="10 11">
    <name type="scientific">Discina gigas</name>
    <dbReference type="NCBI Taxonomy" id="1032678"/>
    <lineage>
        <taxon>Eukaryota</taxon>
        <taxon>Fungi</taxon>
        <taxon>Dikarya</taxon>
        <taxon>Ascomycota</taxon>
        <taxon>Pezizomycotina</taxon>
        <taxon>Pezizomycetes</taxon>
        <taxon>Pezizales</taxon>
        <taxon>Discinaceae</taxon>
        <taxon>Discina</taxon>
    </lineage>
</organism>
<evidence type="ECO:0000256" key="7">
    <source>
        <dbReference type="SAM" id="Coils"/>
    </source>
</evidence>
<feature type="region of interest" description="Disordered" evidence="8">
    <location>
        <begin position="751"/>
        <end position="799"/>
    </location>
</feature>
<dbReference type="PROSITE" id="PS50077">
    <property type="entry name" value="HEAT_REPEAT"/>
    <property type="match status" value="1"/>
</dbReference>
<dbReference type="Pfam" id="PF21041">
    <property type="entry name" value="XMAP215_CLASP_TOG"/>
    <property type="match status" value="2"/>
</dbReference>
<dbReference type="Proteomes" id="UP001447188">
    <property type="component" value="Unassembled WGS sequence"/>
</dbReference>
<evidence type="ECO:0000313" key="11">
    <source>
        <dbReference type="Proteomes" id="UP001447188"/>
    </source>
</evidence>
<proteinExistence type="inferred from homology"/>
<gene>
    <name evidence="10" type="ORF">Q9L58_007204</name>
</gene>